<evidence type="ECO:0000259" key="2">
    <source>
        <dbReference type="PROSITE" id="PS51819"/>
    </source>
</evidence>
<dbReference type="Proteomes" id="UP001165378">
    <property type="component" value="Unassembled WGS sequence"/>
</dbReference>
<dbReference type="InterPro" id="IPR029068">
    <property type="entry name" value="Glyas_Bleomycin-R_OHBP_Dase"/>
</dbReference>
<dbReference type="InterPro" id="IPR037523">
    <property type="entry name" value="VOC_core"/>
</dbReference>
<keyword evidence="4" id="KW-1185">Reference proteome</keyword>
<proteinExistence type="predicted"/>
<keyword evidence="1" id="KW-0479">Metal-binding</keyword>
<evidence type="ECO:0000313" key="4">
    <source>
        <dbReference type="Proteomes" id="UP001165378"/>
    </source>
</evidence>
<reference evidence="3" key="1">
    <citation type="submission" date="2022-01" db="EMBL/GenBank/DDBJ databases">
        <title>Genome-Based Taxonomic Classification of the Phylum Actinobacteria.</title>
        <authorList>
            <person name="Gao Y."/>
        </authorList>
    </citation>
    <scope>NUCLEOTIDE SEQUENCE</scope>
    <source>
        <strain evidence="3">KLBMP 8922</strain>
    </source>
</reference>
<dbReference type="Gene3D" id="3.10.180.10">
    <property type="entry name" value="2,3-Dihydroxybiphenyl 1,2-Dioxygenase, domain 1"/>
    <property type="match status" value="1"/>
</dbReference>
<dbReference type="PANTHER" id="PTHR36113">
    <property type="entry name" value="LYASE, PUTATIVE-RELATED-RELATED"/>
    <property type="match status" value="1"/>
</dbReference>
<accession>A0AA41Q9R3</accession>
<dbReference type="SUPFAM" id="SSF54593">
    <property type="entry name" value="Glyoxalase/Bleomycin resistance protein/Dihydroxybiphenyl dioxygenase"/>
    <property type="match status" value="1"/>
</dbReference>
<dbReference type="InterPro" id="IPR004360">
    <property type="entry name" value="Glyas_Fos-R_dOase_dom"/>
</dbReference>
<dbReference type="AlphaFoldDB" id="A0AA41Q9R3"/>
<sequence>MPQHTGFSHVSLSVTDLEASKRWYMDVLDFVELAVLEDAAYTQQLLLHPTGFALGLQQHKGNDGSLFTPERTGLDHLGFAVADRAELEAWTDRLAALGVKHSPIADTAFGAVLCFRDPDDIQLELFATA</sequence>
<dbReference type="InterPro" id="IPR051332">
    <property type="entry name" value="Fosfomycin_Res_Enzymes"/>
</dbReference>
<dbReference type="Pfam" id="PF00903">
    <property type="entry name" value="Glyoxalase"/>
    <property type="match status" value="1"/>
</dbReference>
<evidence type="ECO:0000256" key="1">
    <source>
        <dbReference type="ARBA" id="ARBA00022723"/>
    </source>
</evidence>
<protein>
    <submittedName>
        <fullName evidence="3">VOC family protein</fullName>
    </submittedName>
</protein>
<dbReference type="PROSITE" id="PS51819">
    <property type="entry name" value="VOC"/>
    <property type="match status" value="1"/>
</dbReference>
<feature type="domain" description="VOC" evidence="2">
    <location>
        <begin position="6"/>
        <end position="128"/>
    </location>
</feature>
<dbReference type="PANTHER" id="PTHR36113:SF6">
    <property type="entry name" value="FOSFOMYCIN RESISTANCE PROTEIN FOSX"/>
    <property type="match status" value="1"/>
</dbReference>
<dbReference type="RefSeq" id="WP_235057744.1">
    <property type="nucleotide sequence ID" value="NZ_JAKFHA010000041.1"/>
</dbReference>
<dbReference type="GO" id="GO:0046872">
    <property type="term" value="F:metal ion binding"/>
    <property type="evidence" value="ECO:0007669"/>
    <property type="project" value="UniProtKB-KW"/>
</dbReference>
<evidence type="ECO:0000313" key="3">
    <source>
        <dbReference type="EMBL" id="MCF2532974.1"/>
    </source>
</evidence>
<organism evidence="3 4">
    <name type="scientific">Yinghuangia soli</name>
    <dbReference type="NCBI Taxonomy" id="2908204"/>
    <lineage>
        <taxon>Bacteria</taxon>
        <taxon>Bacillati</taxon>
        <taxon>Actinomycetota</taxon>
        <taxon>Actinomycetes</taxon>
        <taxon>Kitasatosporales</taxon>
        <taxon>Streptomycetaceae</taxon>
        <taxon>Yinghuangia</taxon>
    </lineage>
</organism>
<comment type="caution">
    <text evidence="3">The sequence shown here is derived from an EMBL/GenBank/DDBJ whole genome shotgun (WGS) entry which is preliminary data.</text>
</comment>
<dbReference type="EMBL" id="JAKFHA010000041">
    <property type="protein sequence ID" value="MCF2532974.1"/>
    <property type="molecule type" value="Genomic_DNA"/>
</dbReference>
<gene>
    <name evidence="3" type="ORF">LZ495_37975</name>
</gene>
<name>A0AA41Q9R3_9ACTN</name>